<dbReference type="PROSITE" id="PS51819">
    <property type="entry name" value="VOC"/>
    <property type="match status" value="2"/>
</dbReference>
<dbReference type="Proteomes" id="UP001589865">
    <property type="component" value="Unassembled WGS sequence"/>
</dbReference>
<dbReference type="InterPro" id="IPR004360">
    <property type="entry name" value="Glyas_Fos-R_dOase_dom"/>
</dbReference>
<dbReference type="InterPro" id="IPR029068">
    <property type="entry name" value="Glyas_Bleomycin-R_OHBP_Dase"/>
</dbReference>
<dbReference type="RefSeq" id="WP_377043392.1">
    <property type="nucleotide sequence ID" value="NZ_JBHLUN010000004.1"/>
</dbReference>
<evidence type="ECO:0000256" key="1">
    <source>
        <dbReference type="ARBA" id="ARBA00022723"/>
    </source>
</evidence>
<dbReference type="PANTHER" id="PTHR43048:SF3">
    <property type="entry name" value="METHYLMALONYL-COA EPIMERASE, MITOCHONDRIAL"/>
    <property type="match status" value="1"/>
</dbReference>
<reference evidence="3 4" key="1">
    <citation type="submission" date="2024-09" db="EMBL/GenBank/DDBJ databases">
        <authorList>
            <person name="Sun Q."/>
            <person name="Mori K."/>
        </authorList>
    </citation>
    <scope>NUCLEOTIDE SEQUENCE [LARGE SCALE GENOMIC DNA]</scope>
    <source>
        <strain evidence="3 4">TBRC 5777</strain>
    </source>
</reference>
<dbReference type="EMBL" id="JBHLUN010000004">
    <property type="protein sequence ID" value="MFC0407672.1"/>
    <property type="molecule type" value="Genomic_DNA"/>
</dbReference>
<dbReference type="Gene3D" id="3.10.180.10">
    <property type="entry name" value="2,3-Dihydroxybiphenyl 1,2-Dioxygenase, domain 1"/>
    <property type="match status" value="2"/>
</dbReference>
<gene>
    <name evidence="3" type="ORF">ACFFGY_05390</name>
</gene>
<proteinExistence type="predicted"/>
<dbReference type="SUPFAM" id="SSF54593">
    <property type="entry name" value="Glyoxalase/Bleomycin resistance protein/Dihydroxybiphenyl dioxygenase"/>
    <property type="match status" value="2"/>
</dbReference>
<dbReference type="InterPro" id="IPR051785">
    <property type="entry name" value="MMCE/EMCE_epimerase"/>
</dbReference>
<sequence length="309" mass="32479">MAVTALDRVVLVTPSLDAAVAFYRDALGFHPEAPPGPAPAELLLGLEGTRARSCCLRIGAQAVELVQYEPAGARYPGAVGGNDGRFQHFAMAVRDMEAAMARLRRVAGWEAITRGDPQQLPPENGGVVAFKFRDPDGHPLEFLQFPRGSTGWDDVGGDGSVPGPVLGIDHTAISVSDVARSTRFLVDGLGLHLGSRSLNQGAAQERLDGLPSPRLDVLGLNPAEQDTPHLELLGYHSPAPRAASAPGLADVVATRTVLRSSNPGALSGELRGRDDRIEIVATDAAGNVALIRDPDGHLLLLLQPAFPSS</sequence>
<evidence type="ECO:0000313" key="3">
    <source>
        <dbReference type="EMBL" id="MFC0407672.1"/>
    </source>
</evidence>
<dbReference type="CDD" id="cd06587">
    <property type="entry name" value="VOC"/>
    <property type="match status" value="1"/>
</dbReference>
<feature type="domain" description="VOC" evidence="2">
    <location>
        <begin position="5"/>
        <end position="145"/>
    </location>
</feature>
<organism evidence="3 4">
    <name type="scientific">Roseomonas elaeocarpi</name>
    <dbReference type="NCBI Taxonomy" id="907779"/>
    <lineage>
        <taxon>Bacteria</taxon>
        <taxon>Pseudomonadati</taxon>
        <taxon>Pseudomonadota</taxon>
        <taxon>Alphaproteobacteria</taxon>
        <taxon>Acetobacterales</taxon>
        <taxon>Roseomonadaceae</taxon>
        <taxon>Roseomonas</taxon>
    </lineage>
</organism>
<name>A0ABV6JQU0_9PROT</name>
<evidence type="ECO:0000313" key="4">
    <source>
        <dbReference type="Proteomes" id="UP001589865"/>
    </source>
</evidence>
<accession>A0ABV6JQU0</accession>
<protein>
    <submittedName>
        <fullName evidence="3">VOC family protein</fullName>
    </submittedName>
</protein>
<dbReference type="InterPro" id="IPR037523">
    <property type="entry name" value="VOC_core"/>
</dbReference>
<dbReference type="PANTHER" id="PTHR43048">
    <property type="entry name" value="METHYLMALONYL-COA EPIMERASE"/>
    <property type="match status" value="1"/>
</dbReference>
<keyword evidence="4" id="KW-1185">Reference proteome</keyword>
<keyword evidence="1" id="KW-0479">Metal-binding</keyword>
<evidence type="ECO:0000259" key="2">
    <source>
        <dbReference type="PROSITE" id="PS51819"/>
    </source>
</evidence>
<comment type="caution">
    <text evidence="3">The sequence shown here is derived from an EMBL/GenBank/DDBJ whole genome shotgun (WGS) entry which is preliminary data.</text>
</comment>
<feature type="domain" description="VOC" evidence="2">
    <location>
        <begin position="167"/>
        <end position="304"/>
    </location>
</feature>
<dbReference type="Pfam" id="PF00903">
    <property type="entry name" value="Glyoxalase"/>
    <property type="match status" value="2"/>
</dbReference>